<keyword evidence="2" id="KW-1185">Reference proteome</keyword>
<gene>
    <name evidence="1" type="ORF">KIN20_006418</name>
</gene>
<feature type="non-terminal residue" evidence="1">
    <location>
        <position position="1"/>
    </location>
</feature>
<accession>A0AAD5QGN7</accession>
<dbReference type="EMBL" id="JAHQIW010000898">
    <property type="protein sequence ID" value="KAJ1350592.1"/>
    <property type="molecule type" value="Genomic_DNA"/>
</dbReference>
<protein>
    <submittedName>
        <fullName evidence="1">Uncharacterized protein</fullName>
    </submittedName>
</protein>
<dbReference type="AlphaFoldDB" id="A0AAD5QGN7"/>
<name>A0AAD5QGN7_PARTN</name>
<proteinExistence type="predicted"/>
<sequence>TRRDDDFSPSQSLVIEKSPTLNFGSLCCGGSPEDDNKSLKGGDGDSITTRFRSCFGYTTSTQQTDRQFMRRRRLRTEHLSVDEVVTSLSKKKCLPVEESSIAEEASLVKLRERLNSRVDIGVIREPKHDLNISEQYNLAH</sequence>
<evidence type="ECO:0000313" key="2">
    <source>
        <dbReference type="Proteomes" id="UP001196413"/>
    </source>
</evidence>
<organism evidence="1 2">
    <name type="scientific">Parelaphostrongylus tenuis</name>
    <name type="common">Meningeal worm</name>
    <dbReference type="NCBI Taxonomy" id="148309"/>
    <lineage>
        <taxon>Eukaryota</taxon>
        <taxon>Metazoa</taxon>
        <taxon>Ecdysozoa</taxon>
        <taxon>Nematoda</taxon>
        <taxon>Chromadorea</taxon>
        <taxon>Rhabditida</taxon>
        <taxon>Rhabditina</taxon>
        <taxon>Rhabditomorpha</taxon>
        <taxon>Strongyloidea</taxon>
        <taxon>Metastrongylidae</taxon>
        <taxon>Parelaphostrongylus</taxon>
    </lineage>
</organism>
<comment type="caution">
    <text evidence="1">The sequence shown here is derived from an EMBL/GenBank/DDBJ whole genome shotgun (WGS) entry which is preliminary data.</text>
</comment>
<dbReference type="Proteomes" id="UP001196413">
    <property type="component" value="Unassembled WGS sequence"/>
</dbReference>
<evidence type="ECO:0000313" key="1">
    <source>
        <dbReference type="EMBL" id="KAJ1350592.1"/>
    </source>
</evidence>
<reference evidence="1" key="1">
    <citation type="submission" date="2021-06" db="EMBL/GenBank/DDBJ databases">
        <title>Parelaphostrongylus tenuis whole genome reference sequence.</title>
        <authorList>
            <person name="Garwood T.J."/>
            <person name="Larsen P.A."/>
            <person name="Fountain-Jones N.M."/>
            <person name="Garbe J.R."/>
            <person name="Macchietto M.G."/>
            <person name="Kania S.A."/>
            <person name="Gerhold R.W."/>
            <person name="Richards J.E."/>
            <person name="Wolf T.M."/>
        </authorList>
    </citation>
    <scope>NUCLEOTIDE SEQUENCE</scope>
    <source>
        <strain evidence="1">MNPRO001-30</strain>
        <tissue evidence="1">Meninges</tissue>
    </source>
</reference>